<sequence length="150" mass="17223">MESELNSMIAGIIADVALDSGATVVSNPSSTDLALVDYEPYIGSIGDSYLQLLDEEDVNAEPVLWSWKRPSFQRKTAAITRYVRMKDFADVRSQLKKNPEAYQKFKDSCFGRYLEYCKDKNMNRRFRLPNSKVSIKEPNLPRQKGYRGRL</sequence>
<reference evidence="2" key="1">
    <citation type="journal article" date="2024" name="IScience">
        <title>Strigolactones Initiate the Formation of Haustorium-like Structures in Castilleja.</title>
        <authorList>
            <person name="Buerger M."/>
            <person name="Peterson D."/>
            <person name="Chory J."/>
        </authorList>
    </citation>
    <scope>NUCLEOTIDE SEQUENCE [LARGE SCALE GENOMIC DNA]</scope>
</reference>
<dbReference type="Proteomes" id="UP001632038">
    <property type="component" value="Unassembled WGS sequence"/>
</dbReference>
<protein>
    <submittedName>
        <fullName evidence="1">Uncharacterized protein</fullName>
    </submittedName>
</protein>
<comment type="caution">
    <text evidence="1">The sequence shown here is derived from an EMBL/GenBank/DDBJ whole genome shotgun (WGS) entry which is preliminary data.</text>
</comment>
<name>A0ABD3BEP8_9LAMI</name>
<keyword evidence="2" id="KW-1185">Reference proteome</keyword>
<evidence type="ECO:0000313" key="2">
    <source>
        <dbReference type="Proteomes" id="UP001632038"/>
    </source>
</evidence>
<proteinExistence type="predicted"/>
<gene>
    <name evidence="1" type="ORF">CASFOL_040149</name>
</gene>
<dbReference type="AlphaFoldDB" id="A0ABD3BEP8"/>
<accession>A0ABD3BEP8</accession>
<evidence type="ECO:0000313" key="1">
    <source>
        <dbReference type="EMBL" id="KAL3615855.1"/>
    </source>
</evidence>
<organism evidence="1 2">
    <name type="scientific">Castilleja foliolosa</name>
    <dbReference type="NCBI Taxonomy" id="1961234"/>
    <lineage>
        <taxon>Eukaryota</taxon>
        <taxon>Viridiplantae</taxon>
        <taxon>Streptophyta</taxon>
        <taxon>Embryophyta</taxon>
        <taxon>Tracheophyta</taxon>
        <taxon>Spermatophyta</taxon>
        <taxon>Magnoliopsida</taxon>
        <taxon>eudicotyledons</taxon>
        <taxon>Gunneridae</taxon>
        <taxon>Pentapetalae</taxon>
        <taxon>asterids</taxon>
        <taxon>lamiids</taxon>
        <taxon>Lamiales</taxon>
        <taxon>Orobanchaceae</taxon>
        <taxon>Pedicularideae</taxon>
        <taxon>Castillejinae</taxon>
        <taxon>Castilleja</taxon>
    </lineage>
</organism>
<dbReference type="EMBL" id="JAVIJP010000099">
    <property type="protein sequence ID" value="KAL3615855.1"/>
    <property type="molecule type" value="Genomic_DNA"/>
</dbReference>